<accession>A0AAE0EZ83</accession>
<evidence type="ECO:0000313" key="2">
    <source>
        <dbReference type="EMBL" id="KAK3246201.1"/>
    </source>
</evidence>
<feature type="compositionally biased region" description="Basic and acidic residues" evidence="1">
    <location>
        <begin position="84"/>
        <end position="115"/>
    </location>
</feature>
<gene>
    <name evidence="2" type="ORF">CYMTET_44254</name>
</gene>
<evidence type="ECO:0000256" key="1">
    <source>
        <dbReference type="SAM" id="MobiDB-lite"/>
    </source>
</evidence>
<dbReference type="AlphaFoldDB" id="A0AAE0EZ83"/>
<sequence>MARDGAYIQQLNGKVAGTKDRMHMTEEMVSGVAKVVGLEGILERRAALETSDRPLPLPNASRTGRISPLRTPPLTETATRRSPSGRERSPDRDMTDPSLGRQRDSSLSPEHEQPGAREGPAGTGPATGLLSKPTASTAYTLEQAAEARSMSHEGVPLECFLSALPLLHPDAA</sequence>
<evidence type="ECO:0000313" key="3">
    <source>
        <dbReference type="Proteomes" id="UP001190700"/>
    </source>
</evidence>
<feature type="region of interest" description="Disordered" evidence="1">
    <location>
        <begin position="47"/>
        <end position="137"/>
    </location>
</feature>
<name>A0AAE0EZ83_9CHLO</name>
<dbReference type="EMBL" id="LGRX02030073">
    <property type="protein sequence ID" value="KAK3246201.1"/>
    <property type="molecule type" value="Genomic_DNA"/>
</dbReference>
<keyword evidence="3" id="KW-1185">Reference proteome</keyword>
<protein>
    <submittedName>
        <fullName evidence="2">Uncharacterized protein</fullName>
    </submittedName>
</protein>
<reference evidence="2 3" key="1">
    <citation type="journal article" date="2015" name="Genome Biol. Evol.">
        <title>Comparative Genomics of a Bacterivorous Green Alga Reveals Evolutionary Causalities and Consequences of Phago-Mixotrophic Mode of Nutrition.</title>
        <authorList>
            <person name="Burns J.A."/>
            <person name="Paasch A."/>
            <person name="Narechania A."/>
            <person name="Kim E."/>
        </authorList>
    </citation>
    <scope>NUCLEOTIDE SEQUENCE [LARGE SCALE GENOMIC DNA]</scope>
    <source>
        <strain evidence="2 3">PLY_AMNH</strain>
    </source>
</reference>
<dbReference type="Proteomes" id="UP001190700">
    <property type="component" value="Unassembled WGS sequence"/>
</dbReference>
<proteinExistence type="predicted"/>
<organism evidence="2 3">
    <name type="scientific">Cymbomonas tetramitiformis</name>
    <dbReference type="NCBI Taxonomy" id="36881"/>
    <lineage>
        <taxon>Eukaryota</taxon>
        <taxon>Viridiplantae</taxon>
        <taxon>Chlorophyta</taxon>
        <taxon>Pyramimonadophyceae</taxon>
        <taxon>Pyramimonadales</taxon>
        <taxon>Pyramimonadaceae</taxon>
        <taxon>Cymbomonas</taxon>
    </lineage>
</organism>
<comment type="caution">
    <text evidence="2">The sequence shown here is derived from an EMBL/GenBank/DDBJ whole genome shotgun (WGS) entry which is preliminary data.</text>
</comment>